<feature type="domain" description="Peptidase S9 prolyl oligopeptidase catalytic" evidence="3">
    <location>
        <begin position="487"/>
        <end position="690"/>
    </location>
</feature>
<dbReference type="Gene3D" id="3.40.50.1820">
    <property type="entry name" value="alpha/beta hydrolase"/>
    <property type="match status" value="1"/>
</dbReference>
<dbReference type="SUPFAM" id="SSF82171">
    <property type="entry name" value="DPP6 N-terminal domain-like"/>
    <property type="match status" value="1"/>
</dbReference>
<reference evidence="4 5" key="1">
    <citation type="submission" date="2024-09" db="EMBL/GenBank/DDBJ databases">
        <authorList>
            <person name="Sun Q."/>
            <person name="Mori K."/>
        </authorList>
    </citation>
    <scope>NUCLEOTIDE SEQUENCE [LARGE SCALE GENOMIC DNA]</scope>
    <source>
        <strain evidence="4 5">CICC 10874</strain>
    </source>
</reference>
<dbReference type="EMBL" id="JBHLSV010000033">
    <property type="protein sequence ID" value="MFC0675927.1"/>
    <property type="molecule type" value="Genomic_DNA"/>
</dbReference>
<dbReference type="InterPro" id="IPR029058">
    <property type="entry name" value="AB_hydrolase_fold"/>
</dbReference>
<dbReference type="Proteomes" id="UP001589793">
    <property type="component" value="Unassembled WGS sequence"/>
</dbReference>
<protein>
    <submittedName>
        <fullName evidence="4">Prolyl oligopeptidase family serine peptidase</fullName>
    </submittedName>
</protein>
<dbReference type="PANTHER" id="PTHR42776:SF27">
    <property type="entry name" value="DIPEPTIDYL PEPTIDASE FAMILY MEMBER 6"/>
    <property type="match status" value="1"/>
</dbReference>
<dbReference type="PANTHER" id="PTHR42776">
    <property type="entry name" value="SERINE PEPTIDASE S9 FAMILY MEMBER"/>
    <property type="match status" value="1"/>
</dbReference>
<evidence type="ECO:0000256" key="1">
    <source>
        <dbReference type="ARBA" id="ARBA00022801"/>
    </source>
</evidence>
<gene>
    <name evidence="4" type="ORF">ACFFF6_18410</name>
</gene>
<accession>A0ABV6RHR2</accession>
<name>A0ABV6RHR2_9MICO</name>
<evidence type="ECO:0000313" key="5">
    <source>
        <dbReference type="Proteomes" id="UP001589793"/>
    </source>
</evidence>
<keyword evidence="2" id="KW-0720">Serine protease</keyword>
<sequence>MLPGDITHLTSFSRPTISPDGSAAVYAASRPDLRANRTVGQLWRIELRADATAAAPPRRLTRGLADAAPAFSPDGARLAFLRPDAQGRRQLQVIDARGGEPIVLTDLPLGVASFAWSPDGSRIAVLARVPERGRYGSVEGLGAAAESPRRITGPRWHANGVGYTLDRPAQVFVVRAADPQEEPLPPLAPHPTHELAPNPPIALAQLTDAAADHSALVFSADGTEVLAVRAEHAAAAGDQRREVVAITAPAAGSEAITAADLRGEEGSPARVRVVVPREAGLAVRGLASLPSGELALLASEPIDGRDDVAADQGIWLAPPDGGRAPRRLTAPESLLVGPGGSELVVLGEDLLLRTLSRGREHLTRVRPDGRTELVLGGNVVIEGADAVRVGEREIILAAAATPDSTGVLLAADAAGGPARVLVDAGEALRELAPPVLPEELEIIGRSGYPVHGWLALPPQPVDPASIPLILLIHGGPHAAYTVALFDEVQTLVEAGYAVVYGNPRGSAGYGRAHGRAVKGGFGTVDAEDVLDLLEAALARDARLDGERLGIMGGSYGGYLTAWIIGHDHRFSGAIVERGFLDPLSFQGTSDIGTSFGDQYIGTSAEDIHRQSAFAAAPAVRTPTLVIHSEQDLRCPLEQGTRYYSALQRAGVESEMLIFPGEDHELTRSGQPRHRVERFDAVLDWWKRQLG</sequence>
<proteinExistence type="predicted"/>
<dbReference type="SUPFAM" id="SSF53474">
    <property type="entry name" value="alpha/beta-Hydrolases"/>
    <property type="match status" value="1"/>
</dbReference>
<keyword evidence="5" id="KW-1185">Reference proteome</keyword>
<comment type="caution">
    <text evidence="4">The sequence shown here is derived from an EMBL/GenBank/DDBJ whole genome shotgun (WGS) entry which is preliminary data.</text>
</comment>
<evidence type="ECO:0000313" key="4">
    <source>
        <dbReference type="EMBL" id="MFC0675927.1"/>
    </source>
</evidence>
<keyword evidence="2" id="KW-0645">Protease</keyword>
<dbReference type="Pfam" id="PF07676">
    <property type="entry name" value="PD40"/>
    <property type="match status" value="3"/>
</dbReference>
<dbReference type="InterPro" id="IPR011042">
    <property type="entry name" value="6-blade_b-propeller_TolB-like"/>
</dbReference>
<keyword evidence="1" id="KW-0378">Hydrolase</keyword>
<dbReference type="Gene3D" id="2.120.10.30">
    <property type="entry name" value="TolB, C-terminal domain"/>
    <property type="match status" value="1"/>
</dbReference>
<organism evidence="4 5">
    <name type="scientific">Brachybacterium hainanense</name>
    <dbReference type="NCBI Taxonomy" id="1541174"/>
    <lineage>
        <taxon>Bacteria</taxon>
        <taxon>Bacillati</taxon>
        <taxon>Actinomycetota</taxon>
        <taxon>Actinomycetes</taxon>
        <taxon>Micrococcales</taxon>
        <taxon>Dermabacteraceae</taxon>
        <taxon>Brachybacterium</taxon>
    </lineage>
</organism>
<dbReference type="RefSeq" id="WP_376982969.1">
    <property type="nucleotide sequence ID" value="NZ_JBHLSV010000033.1"/>
</dbReference>
<evidence type="ECO:0000256" key="2">
    <source>
        <dbReference type="ARBA" id="ARBA00022825"/>
    </source>
</evidence>
<dbReference type="InterPro" id="IPR001375">
    <property type="entry name" value="Peptidase_S9_cat"/>
</dbReference>
<dbReference type="Pfam" id="PF00326">
    <property type="entry name" value="Peptidase_S9"/>
    <property type="match status" value="1"/>
</dbReference>
<evidence type="ECO:0000259" key="3">
    <source>
        <dbReference type="Pfam" id="PF00326"/>
    </source>
</evidence>
<dbReference type="InterPro" id="IPR011659">
    <property type="entry name" value="WD40"/>
</dbReference>